<dbReference type="PROSITE" id="PS51063">
    <property type="entry name" value="HTH_CRP_2"/>
    <property type="match status" value="1"/>
</dbReference>
<dbReference type="EMBL" id="RBII01000001">
    <property type="protein sequence ID" value="RKQ71974.1"/>
    <property type="molecule type" value="Genomic_DNA"/>
</dbReference>
<dbReference type="GO" id="GO:0003677">
    <property type="term" value="F:DNA binding"/>
    <property type="evidence" value="ECO:0007669"/>
    <property type="project" value="UniProtKB-KW"/>
</dbReference>
<evidence type="ECO:0000259" key="5">
    <source>
        <dbReference type="PROSITE" id="PS51063"/>
    </source>
</evidence>
<sequence>MTTKLGHLAEMADGHRSPEVEFLLTQGHERHFKIGEHLITEGETTDYFYDILDGTVALARNGRDGRRQILSFMSARQFLGAASTPNYPNLATALTQVTAISYPRSALEKALATTPGFASEFRVVLTRILESAHDHVYTIGQRSAVERVASFLLYLRANQARFSPDGPREKSNHVELPMTRLDIADFLGLTIETVSRAFSSLKKSEVISFKDSHSCDILNIDRVRNLGGRDDFTDNRGSSYD</sequence>
<gene>
    <name evidence="6" type="ORF">DES40_1310</name>
</gene>
<evidence type="ECO:0000256" key="2">
    <source>
        <dbReference type="ARBA" id="ARBA00023125"/>
    </source>
</evidence>
<name>A0A420WLS7_9PROT</name>
<dbReference type="SMART" id="SM00419">
    <property type="entry name" value="HTH_CRP"/>
    <property type="match status" value="1"/>
</dbReference>
<keyword evidence="3" id="KW-0804">Transcription</keyword>
<dbReference type="PANTHER" id="PTHR24567:SF75">
    <property type="entry name" value="FUMARATE AND NITRATE REDUCTION REGULATORY PROTEIN"/>
    <property type="match status" value="1"/>
</dbReference>
<dbReference type="InterPro" id="IPR036390">
    <property type="entry name" value="WH_DNA-bd_sf"/>
</dbReference>
<dbReference type="Pfam" id="PF00027">
    <property type="entry name" value="cNMP_binding"/>
    <property type="match status" value="1"/>
</dbReference>
<feature type="domain" description="HTH crp-type" evidence="5">
    <location>
        <begin position="142"/>
        <end position="221"/>
    </location>
</feature>
<keyword evidence="1" id="KW-0805">Transcription regulation</keyword>
<dbReference type="InterPro" id="IPR000595">
    <property type="entry name" value="cNMP-bd_dom"/>
</dbReference>
<organism evidence="6 7">
    <name type="scientific">Litorimonas taeanensis</name>
    <dbReference type="NCBI Taxonomy" id="568099"/>
    <lineage>
        <taxon>Bacteria</taxon>
        <taxon>Pseudomonadati</taxon>
        <taxon>Pseudomonadota</taxon>
        <taxon>Alphaproteobacteria</taxon>
        <taxon>Maricaulales</taxon>
        <taxon>Robiginitomaculaceae</taxon>
    </lineage>
</organism>
<evidence type="ECO:0000313" key="6">
    <source>
        <dbReference type="EMBL" id="RKQ71974.1"/>
    </source>
</evidence>
<dbReference type="InterPro" id="IPR012318">
    <property type="entry name" value="HTH_CRP"/>
</dbReference>
<proteinExistence type="predicted"/>
<keyword evidence="7" id="KW-1185">Reference proteome</keyword>
<reference evidence="6 7" key="1">
    <citation type="submission" date="2018-10" db="EMBL/GenBank/DDBJ databases">
        <title>Genomic Encyclopedia of Type Strains, Phase IV (KMG-IV): sequencing the most valuable type-strain genomes for metagenomic binning, comparative biology and taxonomic classification.</title>
        <authorList>
            <person name="Goeker M."/>
        </authorList>
    </citation>
    <scope>NUCLEOTIDE SEQUENCE [LARGE SCALE GENOMIC DNA]</scope>
    <source>
        <strain evidence="6 7">DSM 22008</strain>
    </source>
</reference>
<dbReference type="PANTHER" id="PTHR24567">
    <property type="entry name" value="CRP FAMILY TRANSCRIPTIONAL REGULATORY PROTEIN"/>
    <property type="match status" value="1"/>
</dbReference>
<keyword evidence="2" id="KW-0238">DNA-binding</keyword>
<dbReference type="PROSITE" id="PS00042">
    <property type="entry name" value="HTH_CRP_1"/>
    <property type="match status" value="1"/>
</dbReference>
<protein>
    <submittedName>
        <fullName evidence="6">CRP/FNR family transcriptional regulator</fullName>
    </submittedName>
</protein>
<dbReference type="CDD" id="cd00038">
    <property type="entry name" value="CAP_ED"/>
    <property type="match status" value="1"/>
</dbReference>
<dbReference type="InterPro" id="IPR014710">
    <property type="entry name" value="RmlC-like_jellyroll"/>
</dbReference>
<feature type="domain" description="Cyclic nucleotide-binding" evidence="4">
    <location>
        <begin position="29"/>
        <end position="80"/>
    </location>
</feature>
<dbReference type="GO" id="GO:0003700">
    <property type="term" value="F:DNA-binding transcription factor activity"/>
    <property type="evidence" value="ECO:0007669"/>
    <property type="project" value="InterPro"/>
</dbReference>
<dbReference type="GO" id="GO:0005829">
    <property type="term" value="C:cytosol"/>
    <property type="evidence" value="ECO:0007669"/>
    <property type="project" value="TreeGrafter"/>
</dbReference>
<dbReference type="FunCoup" id="A0A420WLS7">
    <property type="interactions" value="208"/>
</dbReference>
<dbReference type="Proteomes" id="UP000282211">
    <property type="component" value="Unassembled WGS sequence"/>
</dbReference>
<evidence type="ECO:0000313" key="7">
    <source>
        <dbReference type="Proteomes" id="UP000282211"/>
    </source>
</evidence>
<dbReference type="InterPro" id="IPR018490">
    <property type="entry name" value="cNMP-bd_dom_sf"/>
</dbReference>
<dbReference type="SUPFAM" id="SSF46785">
    <property type="entry name" value="Winged helix' DNA-binding domain"/>
    <property type="match status" value="1"/>
</dbReference>
<accession>A0A420WLS7</accession>
<dbReference type="InParanoid" id="A0A420WLS7"/>
<dbReference type="Gene3D" id="1.10.10.10">
    <property type="entry name" value="Winged helix-like DNA-binding domain superfamily/Winged helix DNA-binding domain"/>
    <property type="match status" value="1"/>
</dbReference>
<evidence type="ECO:0000256" key="1">
    <source>
        <dbReference type="ARBA" id="ARBA00023015"/>
    </source>
</evidence>
<dbReference type="PROSITE" id="PS50042">
    <property type="entry name" value="CNMP_BINDING_3"/>
    <property type="match status" value="1"/>
</dbReference>
<dbReference type="InterPro" id="IPR050397">
    <property type="entry name" value="Env_Response_Regulators"/>
</dbReference>
<dbReference type="Gene3D" id="2.60.120.10">
    <property type="entry name" value="Jelly Rolls"/>
    <property type="match status" value="1"/>
</dbReference>
<dbReference type="InterPro" id="IPR018335">
    <property type="entry name" value="Tscrpt_reg_HTH_Crp-type_CS"/>
</dbReference>
<evidence type="ECO:0000256" key="3">
    <source>
        <dbReference type="ARBA" id="ARBA00023163"/>
    </source>
</evidence>
<dbReference type="SMART" id="SM00100">
    <property type="entry name" value="cNMP"/>
    <property type="match status" value="1"/>
</dbReference>
<comment type="caution">
    <text evidence="6">The sequence shown here is derived from an EMBL/GenBank/DDBJ whole genome shotgun (WGS) entry which is preliminary data.</text>
</comment>
<dbReference type="RefSeq" id="WP_121099778.1">
    <property type="nucleotide sequence ID" value="NZ_RBII01000001.1"/>
</dbReference>
<dbReference type="InterPro" id="IPR036388">
    <property type="entry name" value="WH-like_DNA-bd_sf"/>
</dbReference>
<dbReference type="SUPFAM" id="SSF51206">
    <property type="entry name" value="cAMP-binding domain-like"/>
    <property type="match status" value="1"/>
</dbReference>
<dbReference type="OrthoDB" id="667966at2"/>
<dbReference type="PRINTS" id="PR00034">
    <property type="entry name" value="HTHCRP"/>
</dbReference>
<dbReference type="AlphaFoldDB" id="A0A420WLS7"/>
<dbReference type="Pfam" id="PF13545">
    <property type="entry name" value="HTH_Crp_2"/>
    <property type="match status" value="1"/>
</dbReference>
<dbReference type="CDD" id="cd00092">
    <property type="entry name" value="HTH_CRP"/>
    <property type="match status" value="1"/>
</dbReference>
<evidence type="ECO:0000259" key="4">
    <source>
        <dbReference type="PROSITE" id="PS50042"/>
    </source>
</evidence>